<name>A0ABR6AWH4_9HYPH</name>
<reference evidence="1 2" key="1">
    <citation type="submission" date="2020-07" db="EMBL/GenBank/DDBJ databases">
        <title>Genomic Encyclopedia of Type Strains, Phase IV (KMG-V): Genome sequencing to study the core and pangenomes of soil and plant-associated prokaryotes.</title>
        <authorList>
            <person name="Whitman W."/>
        </authorList>
    </citation>
    <scope>NUCLEOTIDE SEQUENCE [LARGE SCALE GENOMIC DNA]</scope>
    <source>
        <strain evidence="1 2">RH4WT92</strain>
    </source>
</reference>
<dbReference type="Proteomes" id="UP000578622">
    <property type="component" value="Unassembled WGS sequence"/>
</dbReference>
<comment type="caution">
    <text evidence="1">The sequence shown here is derived from an EMBL/GenBank/DDBJ whole genome shotgun (WGS) entry which is preliminary data.</text>
</comment>
<evidence type="ECO:0000313" key="1">
    <source>
        <dbReference type="EMBL" id="MBA8853566.1"/>
    </source>
</evidence>
<sequence length="82" mass="9332">MKTEIESTLIDMSILHTQSLAESCRGVLVKLRSFELRILDNLLFESWKHQEAQKLSEALYSQGPSFPVEDRLITVPNTITSP</sequence>
<proteinExistence type="predicted"/>
<dbReference type="RefSeq" id="WP_162718829.1">
    <property type="nucleotide sequence ID" value="NZ_JACGXG010000013.1"/>
</dbReference>
<gene>
    <name evidence="1" type="ORF">FHW20_004549</name>
</gene>
<protein>
    <submittedName>
        <fullName evidence="1">Uncharacterized protein</fullName>
    </submittedName>
</protein>
<accession>A0ABR6AWH4</accession>
<dbReference type="EMBL" id="JACGXG010000013">
    <property type="protein sequence ID" value="MBA8853566.1"/>
    <property type="molecule type" value="Genomic_DNA"/>
</dbReference>
<evidence type="ECO:0000313" key="2">
    <source>
        <dbReference type="Proteomes" id="UP000578622"/>
    </source>
</evidence>
<keyword evidence="2" id="KW-1185">Reference proteome</keyword>
<organism evidence="1 2">
    <name type="scientific">Brucella intermedia</name>
    <dbReference type="NCBI Taxonomy" id="94625"/>
    <lineage>
        <taxon>Bacteria</taxon>
        <taxon>Pseudomonadati</taxon>
        <taxon>Pseudomonadota</taxon>
        <taxon>Alphaproteobacteria</taxon>
        <taxon>Hyphomicrobiales</taxon>
        <taxon>Brucellaceae</taxon>
        <taxon>Brucella/Ochrobactrum group</taxon>
        <taxon>Brucella</taxon>
    </lineage>
</organism>